<reference evidence="2 3" key="1">
    <citation type="journal article" date="2012" name="J. Bacteriol.">
        <title>Genome Sequence of the Pattern-Forming Social Bacterium Paenibacillus dendritiformis C454 Chiral Morphotype.</title>
        <authorList>
            <person name="Sirota-Madi A."/>
            <person name="Olender T."/>
            <person name="Helman Y."/>
            <person name="Brainis I."/>
            <person name="Finkelshtein A."/>
            <person name="Roth D."/>
            <person name="Hagai E."/>
            <person name="Leshkowitz D."/>
            <person name="Brodsky L."/>
            <person name="Galatenko V."/>
            <person name="Nikolaev V."/>
            <person name="Gutnick D.L."/>
            <person name="Lancet D."/>
            <person name="Ben-Jacob E."/>
        </authorList>
    </citation>
    <scope>NUCLEOTIDE SEQUENCE [LARGE SCALE GENOMIC DNA]</scope>
    <source>
        <strain evidence="2 3">C454</strain>
    </source>
</reference>
<dbReference type="RefSeq" id="WP_006675338.1">
    <property type="nucleotide sequence ID" value="NZ_AHKH01000007.1"/>
</dbReference>
<keyword evidence="1" id="KW-0812">Transmembrane</keyword>
<protein>
    <submittedName>
        <fullName evidence="2">Uncharacterized protein</fullName>
    </submittedName>
</protein>
<keyword evidence="3" id="KW-1185">Reference proteome</keyword>
<comment type="caution">
    <text evidence="2">The sequence shown here is derived from an EMBL/GenBank/DDBJ whole genome shotgun (WGS) entry which is preliminary data.</text>
</comment>
<dbReference type="STRING" id="1131935.PDENDC454_04139"/>
<evidence type="ECO:0000256" key="1">
    <source>
        <dbReference type="SAM" id="Phobius"/>
    </source>
</evidence>
<evidence type="ECO:0000313" key="3">
    <source>
        <dbReference type="Proteomes" id="UP000003900"/>
    </source>
</evidence>
<dbReference type="OrthoDB" id="9944394at2"/>
<dbReference type="Proteomes" id="UP000003900">
    <property type="component" value="Unassembled WGS sequence"/>
</dbReference>
<evidence type="ECO:0000313" key="2">
    <source>
        <dbReference type="EMBL" id="EHQ63625.1"/>
    </source>
</evidence>
<dbReference type="EMBL" id="AHKH01000007">
    <property type="protein sequence ID" value="EHQ63625.1"/>
    <property type="molecule type" value="Genomic_DNA"/>
</dbReference>
<keyword evidence="1" id="KW-0472">Membrane</keyword>
<proteinExistence type="predicted"/>
<dbReference type="AlphaFoldDB" id="H3SBE2"/>
<keyword evidence="1" id="KW-1133">Transmembrane helix</keyword>
<accession>H3SBE2</accession>
<feature type="transmembrane region" description="Helical" evidence="1">
    <location>
        <begin position="40"/>
        <end position="60"/>
    </location>
</feature>
<sequence length="133" mass="15046">MKWVVRAFAVAMVAGGIFMGYYAGIELVAVTGSFQWELAVAWWFIGLVAGALFLTLDIVLSHLQPPESQNTEKTKRNMNDIKMNIMDMLAIHKNKNNRSTPMLSMEKNKVYPVNFGTKRIGFTKREPSKSKTM</sequence>
<gene>
    <name evidence="2" type="ORF">PDENDC454_04139</name>
</gene>
<name>H3SBE2_9BACL</name>
<feature type="transmembrane region" description="Helical" evidence="1">
    <location>
        <begin position="7"/>
        <end position="34"/>
    </location>
</feature>
<organism evidence="2 3">
    <name type="scientific">Paenibacillus dendritiformis C454</name>
    <dbReference type="NCBI Taxonomy" id="1131935"/>
    <lineage>
        <taxon>Bacteria</taxon>
        <taxon>Bacillati</taxon>
        <taxon>Bacillota</taxon>
        <taxon>Bacilli</taxon>
        <taxon>Bacillales</taxon>
        <taxon>Paenibacillaceae</taxon>
        <taxon>Paenibacillus</taxon>
    </lineage>
</organism>